<evidence type="ECO:0000313" key="8">
    <source>
        <dbReference type="EMBL" id="SDH05170.1"/>
    </source>
</evidence>
<dbReference type="GO" id="GO:0006282">
    <property type="term" value="P:regulation of DNA repair"/>
    <property type="evidence" value="ECO:0007669"/>
    <property type="project" value="UniProtKB-UniRule"/>
</dbReference>
<dbReference type="InterPro" id="IPR036388">
    <property type="entry name" value="WH-like_DNA-bd_sf"/>
</dbReference>
<dbReference type="STRING" id="470826.SAMN04488027_12012"/>
<keyword evidence="9" id="KW-1185">Reference proteome</keyword>
<dbReference type="HAMAP" id="MF_01114">
    <property type="entry name" value="RecX"/>
    <property type="match status" value="1"/>
</dbReference>
<dbReference type="Proteomes" id="UP000199296">
    <property type="component" value="Unassembled WGS sequence"/>
</dbReference>
<name>A0A1G7ZAP4_9FLAO</name>
<evidence type="ECO:0000259" key="7">
    <source>
        <dbReference type="Pfam" id="PF21981"/>
    </source>
</evidence>
<reference evidence="8 9" key="1">
    <citation type="submission" date="2016-10" db="EMBL/GenBank/DDBJ databases">
        <authorList>
            <person name="de Groot N.N."/>
        </authorList>
    </citation>
    <scope>NUCLEOTIDE SEQUENCE [LARGE SCALE GENOMIC DNA]</scope>
    <source>
        <strain evidence="8 9">DSM 19803</strain>
    </source>
</reference>
<organism evidence="8 9">
    <name type="scientific">Psychroflexus sediminis</name>
    <dbReference type="NCBI Taxonomy" id="470826"/>
    <lineage>
        <taxon>Bacteria</taxon>
        <taxon>Pseudomonadati</taxon>
        <taxon>Bacteroidota</taxon>
        <taxon>Flavobacteriia</taxon>
        <taxon>Flavobacteriales</taxon>
        <taxon>Flavobacteriaceae</taxon>
        <taxon>Psychroflexus</taxon>
    </lineage>
</organism>
<dbReference type="Pfam" id="PF21981">
    <property type="entry name" value="RecX_HTH3"/>
    <property type="match status" value="1"/>
</dbReference>
<evidence type="ECO:0000259" key="6">
    <source>
        <dbReference type="Pfam" id="PF02631"/>
    </source>
</evidence>
<dbReference type="OrthoDB" id="1523826at2"/>
<protein>
    <recommendedName>
        <fullName evidence="3 5">Regulatory protein RecX</fullName>
    </recommendedName>
</protein>
<feature type="domain" description="RecX third three-helical" evidence="7">
    <location>
        <begin position="110"/>
        <end position="157"/>
    </location>
</feature>
<evidence type="ECO:0000256" key="2">
    <source>
        <dbReference type="ARBA" id="ARBA00009695"/>
    </source>
</evidence>
<dbReference type="InterPro" id="IPR003783">
    <property type="entry name" value="Regulatory_RecX"/>
</dbReference>
<dbReference type="EMBL" id="FNCW01000020">
    <property type="protein sequence ID" value="SDH05170.1"/>
    <property type="molecule type" value="Genomic_DNA"/>
</dbReference>
<gene>
    <name evidence="5" type="primary">recX</name>
    <name evidence="8" type="ORF">SAMN04488027_12012</name>
</gene>
<dbReference type="PANTHER" id="PTHR33602:SF1">
    <property type="entry name" value="REGULATORY PROTEIN RECX FAMILY PROTEIN"/>
    <property type="match status" value="1"/>
</dbReference>
<evidence type="ECO:0000256" key="1">
    <source>
        <dbReference type="ARBA" id="ARBA00004496"/>
    </source>
</evidence>
<keyword evidence="4 5" id="KW-0963">Cytoplasm</keyword>
<accession>A0A1G7ZAP4</accession>
<dbReference type="PANTHER" id="PTHR33602">
    <property type="entry name" value="REGULATORY PROTEIN RECX FAMILY PROTEIN"/>
    <property type="match status" value="1"/>
</dbReference>
<dbReference type="Pfam" id="PF02631">
    <property type="entry name" value="RecX_HTH2"/>
    <property type="match status" value="1"/>
</dbReference>
<dbReference type="AlphaFoldDB" id="A0A1G7ZAP4"/>
<evidence type="ECO:0000256" key="5">
    <source>
        <dbReference type="HAMAP-Rule" id="MF_01114"/>
    </source>
</evidence>
<dbReference type="RefSeq" id="WP_093370187.1">
    <property type="nucleotide sequence ID" value="NZ_FNCW01000020.1"/>
</dbReference>
<comment type="subcellular location">
    <subcellularLocation>
        <location evidence="1 5">Cytoplasm</location>
    </subcellularLocation>
</comment>
<dbReference type="GO" id="GO:0005737">
    <property type="term" value="C:cytoplasm"/>
    <property type="evidence" value="ECO:0007669"/>
    <property type="project" value="UniProtKB-SubCell"/>
</dbReference>
<evidence type="ECO:0000256" key="3">
    <source>
        <dbReference type="ARBA" id="ARBA00018111"/>
    </source>
</evidence>
<proteinExistence type="inferred from homology"/>
<dbReference type="Gene3D" id="1.10.10.10">
    <property type="entry name" value="Winged helix-like DNA-binding domain superfamily/Winged helix DNA-binding domain"/>
    <property type="match status" value="3"/>
</dbReference>
<dbReference type="InterPro" id="IPR053924">
    <property type="entry name" value="RecX_HTH_2nd"/>
</dbReference>
<comment type="similarity">
    <text evidence="2 5">Belongs to the RecX family.</text>
</comment>
<dbReference type="InterPro" id="IPR053925">
    <property type="entry name" value="RecX_HTH_3rd"/>
</dbReference>
<evidence type="ECO:0000256" key="4">
    <source>
        <dbReference type="ARBA" id="ARBA00022490"/>
    </source>
</evidence>
<evidence type="ECO:0000313" key="9">
    <source>
        <dbReference type="Proteomes" id="UP000199296"/>
    </source>
</evidence>
<feature type="domain" description="RecX second three-helical" evidence="6">
    <location>
        <begin position="63"/>
        <end position="104"/>
    </location>
</feature>
<comment type="function">
    <text evidence="5">Modulates RecA activity.</text>
</comment>
<sequence>MPKDNFKPKKSLTVDEALLKMMNYCVYQDRCHQEVEKKLYELEMYEDAQAYIITRLIEEDFLNEERFARSYARGKFRIKKYGRLRITRELKAKAISAYNLKAALSEIDEEDYLSTLKDLSEQKLSTLKEPNAYKKRQKLYQHLAYKGYETELIYDVINDLLPI</sequence>